<dbReference type="PANTHER" id="PTHR33490">
    <property type="entry name" value="BLR5614 PROTEIN-RELATED"/>
    <property type="match status" value="1"/>
</dbReference>
<keyword evidence="3" id="KW-1185">Reference proteome</keyword>
<dbReference type="PANTHER" id="PTHR33490:SF12">
    <property type="entry name" value="BLL5557 PROTEIN"/>
    <property type="match status" value="1"/>
</dbReference>
<reference evidence="2 3" key="1">
    <citation type="journal article" date="2014" name="BMC Genomics">
        <title>Architecture and functions of a multipartite genome of the methylotrophic bacterium Paracoccus aminophilus JCM 7686, containing primary and secondary chromids.</title>
        <authorList>
            <person name="Dziewit L."/>
            <person name="Czarnecki J."/>
            <person name="Wibberg D."/>
            <person name="Radlinska M."/>
            <person name="Mrozek P."/>
            <person name="Szymczak M."/>
            <person name="Schluter A."/>
            <person name="Puhler A."/>
            <person name="Bartosik D."/>
        </authorList>
    </citation>
    <scope>NUCLEOTIDE SEQUENCE [LARGE SCALE GENOMIC DNA]</scope>
    <source>
        <strain evidence="2">JCM 7686</strain>
    </source>
</reference>
<dbReference type="Gene3D" id="2.60.40.2250">
    <property type="match status" value="1"/>
</dbReference>
<dbReference type="EMBL" id="CP006650">
    <property type="protein sequence ID" value="AGT09953.1"/>
    <property type="molecule type" value="Genomic_DNA"/>
</dbReference>
<evidence type="ECO:0000313" key="2">
    <source>
        <dbReference type="EMBL" id="AGT09953.1"/>
    </source>
</evidence>
<dbReference type="STRING" id="1367847.JCM7686_2897"/>
<dbReference type="RefSeq" id="WP_020951591.1">
    <property type="nucleotide sequence ID" value="NC_022041.1"/>
</dbReference>
<dbReference type="Gene3D" id="3.10.620.30">
    <property type="match status" value="1"/>
</dbReference>
<dbReference type="KEGG" id="pami:JCM7686_2897"/>
<sequence>MLLRYGYRIVFETDGALPLVTQLAARPERRMDLRVPEIVRTFPAVHHTSYTDGFGNLCTRLTAPDGRFELTSDAIIADSGLPDPICPEAGQDPVDELPDDVLIYLLSSRYCEVDLMGPTAWELFGQTPPGWARVQAVSDWVNDHMRFSYHEANPRRTAFGAYQDRVGVCRDYTHLAITMCRALNIPARYINGYLGDIGIPPEPTPMDFAAWMQVWLGGQWWTFDPRNHALRVGRIVVSIGRDATDCALISSFGQHRLQEFKVWTDEVNEAGEKISPGPSAAIYPRPG</sequence>
<accession>S5YEP7</accession>
<protein>
    <submittedName>
        <fullName evidence="2">Transglutaminase</fullName>
    </submittedName>
</protein>
<dbReference type="InterPro" id="IPR038765">
    <property type="entry name" value="Papain-like_cys_pep_sf"/>
</dbReference>
<dbReference type="eggNOG" id="COG1305">
    <property type="taxonomic scope" value="Bacteria"/>
</dbReference>
<dbReference type="OrthoDB" id="5438043at2"/>
<feature type="domain" description="Transglutaminase-like" evidence="1">
    <location>
        <begin position="161"/>
        <end position="227"/>
    </location>
</feature>
<dbReference type="HOGENOM" id="CLU_064253_0_0_5"/>
<dbReference type="PATRIC" id="fig|1367847.3.peg.2907"/>
<dbReference type="SMART" id="SM00460">
    <property type="entry name" value="TGc"/>
    <property type="match status" value="1"/>
</dbReference>
<organism evidence="2 3">
    <name type="scientific">Paracoccus aminophilus JCM 7686</name>
    <dbReference type="NCBI Taxonomy" id="1367847"/>
    <lineage>
        <taxon>Bacteria</taxon>
        <taxon>Pseudomonadati</taxon>
        <taxon>Pseudomonadota</taxon>
        <taxon>Alphaproteobacteria</taxon>
        <taxon>Rhodobacterales</taxon>
        <taxon>Paracoccaceae</taxon>
        <taxon>Paracoccus</taxon>
    </lineage>
</organism>
<evidence type="ECO:0000259" key="1">
    <source>
        <dbReference type="SMART" id="SM00460"/>
    </source>
</evidence>
<dbReference type="SUPFAM" id="SSF54001">
    <property type="entry name" value="Cysteine proteinases"/>
    <property type="match status" value="1"/>
</dbReference>
<evidence type="ECO:0000313" key="3">
    <source>
        <dbReference type="Proteomes" id="UP000015480"/>
    </source>
</evidence>
<gene>
    <name evidence="2" type="ORF">JCM7686_2897</name>
</gene>
<name>S5YEP7_PARAH</name>
<dbReference type="AlphaFoldDB" id="S5YEP7"/>
<proteinExistence type="predicted"/>
<dbReference type="Pfam" id="PF01841">
    <property type="entry name" value="Transglut_core"/>
    <property type="match status" value="1"/>
</dbReference>
<dbReference type="InterPro" id="IPR002931">
    <property type="entry name" value="Transglutaminase-like"/>
</dbReference>
<dbReference type="Proteomes" id="UP000015480">
    <property type="component" value="Chromosome"/>
</dbReference>